<feature type="non-terminal residue" evidence="1">
    <location>
        <position position="112"/>
    </location>
</feature>
<protein>
    <submittedName>
        <fullName evidence="1">Uncharacterized protein</fullName>
    </submittedName>
</protein>
<dbReference type="Proteomes" id="UP001381693">
    <property type="component" value="Unassembled WGS sequence"/>
</dbReference>
<comment type="caution">
    <text evidence="1">The sequence shown here is derived from an EMBL/GenBank/DDBJ whole genome shotgun (WGS) entry which is preliminary data.</text>
</comment>
<organism evidence="1 2">
    <name type="scientific">Halocaridina rubra</name>
    <name type="common">Hawaiian red shrimp</name>
    <dbReference type="NCBI Taxonomy" id="373956"/>
    <lineage>
        <taxon>Eukaryota</taxon>
        <taxon>Metazoa</taxon>
        <taxon>Ecdysozoa</taxon>
        <taxon>Arthropoda</taxon>
        <taxon>Crustacea</taxon>
        <taxon>Multicrustacea</taxon>
        <taxon>Malacostraca</taxon>
        <taxon>Eumalacostraca</taxon>
        <taxon>Eucarida</taxon>
        <taxon>Decapoda</taxon>
        <taxon>Pleocyemata</taxon>
        <taxon>Caridea</taxon>
        <taxon>Atyoidea</taxon>
        <taxon>Atyidae</taxon>
        <taxon>Halocaridina</taxon>
    </lineage>
</organism>
<name>A0AAN8XCE6_HALRR</name>
<evidence type="ECO:0000313" key="2">
    <source>
        <dbReference type="Proteomes" id="UP001381693"/>
    </source>
</evidence>
<dbReference type="EMBL" id="JAXCGZ010007649">
    <property type="protein sequence ID" value="KAK7078843.1"/>
    <property type="molecule type" value="Genomic_DNA"/>
</dbReference>
<evidence type="ECO:0000313" key="1">
    <source>
        <dbReference type="EMBL" id="KAK7078843.1"/>
    </source>
</evidence>
<gene>
    <name evidence="1" type="ORF">SK128_001858</name>
</gene>
<sequence>MVMNDKRKVFIYSKPWRSWQQRVGERESGIQVIIVTVEDLLPLLPLMCLHRHVLLQCHPLKEILSLLFDESHDCENTLSSPALLGARTNQRPPLTRAHLADVNVSASILLIV</sequence>
<keyword evidence="2" id="KW-1185">Reference proteome</keyword>
<dbReference type="AlphaFoldDB" id="A0AAN8XCE6"/>
<proteinExistence type="predicted"/>
<reference evidence="1 2" key="1">
    <citation type="submission" date="2023-11" db="EMBL/GenBank/DDBJ databases">
        <title>Halocaridina rubra genome assembly.</title>
        <authorList>
            <person name="Smith C."/>
        </authorList>
    </citation>
    <scope>NUCLEOTIDE SEQUENCE [LARGE SCALE GENOMIC DNA]</scope>
    <source>
        <strain evidence="1">EP-1</strain>
        <tissue evidence="1">Whole</tissue>
    </source>
</reference>
<accession>A0AAN8XCE6</accession>